<accession>A0ABY7EFB3</accession>
<protein>
    <submittedName>
        <fullName evidence="1">Uncharacterized protein</fullName>
    </submittedName>
</protein>
<dbReference type="EMBL" id="CP111017">
    <property type="protein sequence ID" value="WAR08705.1"/>
    <property type="molecule type" value="Genomic_DNA"/>
</dbReference>
<reference evidence="1" key="1">
    <citation type="submission" date="2022-11" db="EMBL/GenBank/DDBJ databases">
        <title>Centuries of genome instability and evolution in soft-shell clam transmissible cancer (bioRxiv).</title>
        <authorList>
            <person name="Hart S.F.M."/>
            <person name="Yonemitsu M.A."/>
            <person name="Giersch R.M."/>
            <person name="Beal B.F."/>
            <person name="Arriagada G."/>
            <person name="Davis B.W."/>
            <person name="Ostrander E.A."/>
            <person name="Goff S.P."/>
            <person name="Metzger M.J."/>
        </authorList>
    </citation>
    <scope>NUCLEOTIDE SEQUENCE</scope>
    <source>
        <strain evidence="1">MELC-2E11</strain>
        <tissue evidence="1">Siphon/mantle</tissue>
    </source>
</reference>
<evidence type="ECO:0000313" key="2">
    <source>
        <dbReference type="Proteomes" id="UP001164746"/>
    </source>
</evidence>
<keyword evidence="2" id="KW-1185">Reference proteome</keyword>
<evidence type="ECO:0000313" key="1">
    <source>
        <dbReference type="EMBL" id="WAR08705.1"/>
    </source>
</evidence>
<organism evidence="1 2">
    <name type="scientific">Mya arenaria</name>
    <name type="common">Soft-shell clam</name>
    <dbReference type="NCBI Taxonomy" id="6604"/>
    <lineage>
        <taxon>Eukaryota</taxon>
        <taxon>Metazoa</taxon>
        <taxon>Spiralia</taxon>
        <taxon>Lophotrochozoa</taxon>
        <taxon>Mollusca</taxon>
        <taxon>Bivalvia</taxon>
        <taxon>Autobranchia</taxon>
        <taxon>Heteroconchia</taxon>
        <taxon>Euheterodonta</taxon>
        <taxon>Imparidentia</taxon>
        <taxon>Neoheterodontei</taxon>
        <taxon>Myida</taxon>
        <taxon>Myoidea</taxon>
        <taxon>Myidae</taxon>
        <taxon>Mya</taxon>
    </lineage>
</organism>
<name>A0ABY7EFB3_MYAAR</name>
<proteinExistence type="predicted"/>
<sequence>MVPPWWHTINNPFLCVSCYSNYGDSGPTNKRTLSHCLCPNANARWHYYIVIHLFPCAHGPWGCAAENVMYIYEILVQPMDAFGHYVWRRYSDGYVPDTALSTYRVIYVAHVLPRGVKNNYDNECINV</sequence>
<gene>
    <name evidence="1" type="ORF">MAR_018663</name>
</gene>
<dbReference type="Proteomes" id="UP001164746">
    <property type="component" value="Chromosome 6"/>
</dbReference>